<comment type="caution">
    <text evidence="1">The sequence shown here is derived from an EMBL/GenBank/DDBJ whole genome shotgun (WGS) entry which is preliminary data.</text>
</comment>
<evidence type="ECO:0000313" key="1">
    <source>
        <dbReference type="EMBL" id="CAI8035589.1"/>
    </source>
</evidence>
<accession>A0AA35WWN0</accession>
<keyword evidence="2" id="KW-1185">Reference proteome</keyword>
<dbReference type="AlphaFoldDB" id="A0AA35WWN0"/>
<reference evidence="1" key="1">
    <citation type="submission" date="2023-03" db="EMBL/GenBank/DDBJ databases">
        <authorList>
            <person name="Steffen K."/>
            <person name="Cardenas P."/>
        </authorList>
    </citation>
    <scope>NUCLEOTIDE SEQUENCE</scope>
</reference>
<gene>
    <name evidence="1" type="ORF">GBAR_LOCUS19940</name>
</gene>
<sequence length="213" mass="22971">MTTPINTFQDIIDALERDPALKLQIRQHILAEELLQLPAVIGQPEEGDPPLIHQLKQLDGKAGELDGKVERIDSRLGNVAGAQYEERAAHRAAGRVRTLGIERARIVLSPGESQPSFHDAMAEAVEHGLISQEELDDLTATDIILRGGNRRHVVIEASLGPGQDDLERAQRRARVLARATGEATTPAVAAPELPAGLRQQAESLGVAVLEIPA</sequence>
<dbReference type="Proteomes" id="UP001174909">
    <property type="component" value="Unassembled WGS sequence"/>
</dbReference>
<protein>
    <submittedName>
        <fullName evidence="1">Uncharacterized protein</fullName>
    </submittedName>
</protein>
<evidence type="ECO:0000313" key="2">
    <source>
        <dbReference type="Proteomes" id="UP001174909"/>
    </source>
</evidence>
<proteinExistence type="predicted"/>
<organism evidence="1 2">
    <name type="scientific">Geodia barretti</name>
    <name type="common">Barrett's horny sponge</name>
    <dbReference type="NCBI Taxonomy" id="519541"/>
    <lineage>
        <taxon>Eukaryota</taxon>
        <taxon>Metazoa</taxon>
        <taxon>Porifera</taxon>
        <taxon>Demospongiae</taxon>
        <taxon>Heteroscleromorpha</taxon>
        <taxon>Tetractinellida</taxon>
        <taxon>Astrophorina</taxon>
        <taxon>Geodiidae</taxon>
        <taxon>Geodia</taxon>
    </lineage>
</organism>
<dbReference type="EMBL" id="CASHTH010002811">
    <property type="protein sequence ID" value="CAI8035589.1"/>
    <property type="molecule type" value="Genomic_DNA"/>
</dbReference>
<name>A0AA35WWN0_GEOBA</name>